<dbReference type="FunFam" id="3.30.565.10:FF:000023">
    <property type="entry name" value="PAS domain-containing sensor histidine kinase"/>
    <property type="match status" value="1"/>
</dbReference>
<feature type="domain" description="PAS" evidence="17">
    <location>
        <begin position="257"/>
        <end position="298"/>
    </location>
</feature>
<evidence type="ECO:0000256" key="14">
    <source>
        <dbReference type="ARBA" id="ARBA00023136"/>
    </source>
</evidence>
<dbReference type="PANTHER" id="PTHR42878">
    <property type="entry name" value="TWO-COMPONENT HISTIDINE KINASE"/>
    <property type="match status" value="1"/>
</dbReference>
<dbReference type="InterPro" id="IPR004358">
    <property type="entry name" value="Sig_transdc_His_kin-like_C"/>
</dbReference>
<keyword evidence="7" id="KW-0808">Transferase</keyword>
<gene>
    <name evidence="19" type="ORF">H7849_14085</name>
</gene>
<dbReference type="Gene3D" id="6.10.340.10">
    <property type="match status" value="1"/>
</dbReference>
<name>A0A7G8BCN7_9BACT</name>
<dbReference type="AlphaFoldDB" id="A0A7G8BCN7"/>
<evidence type="ECO:0000259" key="18">
    <source>
        <dbReference type="PROSITE" id="PS50885"/>
    </source>
</evidence>
<dbReference type="InterPro" id="IPR003594">
    <property type="entry name" value="HATPase_dom"/>
</dbReference>
<protein>
    <recommendedName>
        <fullName evidence="4">histidine kinase</fullName>
        <ecNumber evidence="4">2.7.13.3</ecNumber>
    </recommendedName>
</protein>
<evidence type="ECO:0000256" key="7">
    <source>
        <dbReference type="ARBA" id="ARBA00022679"/>
    </source>
</evidence>
<evidence type="ECO:0000256" key="12">
    <source>
        <dbReference type="ARBA" id="ARBA00022989"/>
    </source>
</evidence>
<dbReference type="PROSITE" id="PS50109">
    <property type="entry name" value="HIS_KIN"/>
    <property type="match status" value="1"/>
</dbReference>
<dbReference type="GO" id="GO:0000156">
    <property type="term" value="F:phosphorelay response regulator activity"/>
    <property type="evidence" value="ECO:0007669"/>
    <property type="project" value="TreeGrafter"/>
</dbReference>
<evidence type="ECO:0000256" key="5">
    <source>
        <dbReference type="ARBA" id="ARBA00022475"/>
    </source>
</evidence>
<reference evidence="19 20" key="1">
    <citation type="submission" date="2020-08" db="EMBL/GenBank/DDBJ databases">
        <title>Edaphobacter telluris sp. nov. and Acidobacterium dinghuensis sp. nov., two acidobacteria isolated from forest soil.</title>
        <authorList>
            <person name="Fu J."/>
            <person name="Qiu L."/>
        </authorList>
    </citation>
    <scope>NUCLEOTIDE SEQUENCE [LARGE SCALE GENOMIC DNA]</scope>
    <source>
        <strain evidence="19">4Y35</strain>
    </source>
</reference>
<dbReference type="Gene3D" id="3.30.450.20">
    <property type="entry name" value="PAS domain"/>
    <property type="match status" value="1"/>
</dbReference>
<evidence type="ECO:0000256" key="8">
    <source>
        <dbReference type="ARBA" id="ARBA00022692"/>
    </source>
</evidence>
<keyword evidence="20" id="KW-1185">Reference proteome</keyword>
<dbReference type="GO" id="GO:0030295">
    <property type="term" value="F:protein kinase activator activity"/>
    <property type="evidence" value="ECO:0007669"/>
    <property type="project" value="TreeGrafter"/>
</dbReference>
<keyword evidence="8 15" id="KW-0812">Transmembrane</keyword>
<keyword evidence="10" id="KW-0418">Kinase</keyword>
<dbReference type="PANTHER" id="PTHR42878:SF7">
    <property type="entry name" value="SENSOR HISTIDINE KINASE GLRK"/>
    <property type="match status" value="1"/>
</dbReference>
<evidence type="ECO:0000256" key="2">
    <source>
        <dbReference type="ARBA" id="ARBA00004141"/>
    </source>
</evidence>
<dbReference type="InterPro" id="IPR005467">
    <property type="entry name" value="His_kinase_dom"/>
</dbReference>
<keyword evidence="9" id="KW-0547">Nucleotide-binding</keyword>
<keyword evidence="5" id="KW-1003">Cell membrane</keyword>
<dbReference type="InterPro" id="IPR003660">
    <property type="entry name" value="HAMP_dom"/>
</dbReference>
<dbReference type="Proteomes" id="UP000515312">
    <property type="component" value="Chromosome"/>
</dbReference>
<evidence type="ECO:0000256" key="13">
    <source>
        <dbReference type="ARBA" id="ARBA00023012"/>
    </source>
</evidence>
<comment type="catalytic activity">
    <reaction evidence="1">
        <text>ATP + protein L-histidine = ADP + protein N-phospho-L-histidine.</text>
        <dbReference type="EC" id="2.7.13.3"/>
    </reaction>
</comment>
<dbReference type="PROSITE" id="PS50885">
    <property type="entry name" value="HAMP"/>
    <property type="match status" value="1"/>
</dbReference>
<proteinExistence type="predicted"/>
<feature type="domain" description="HAMP" evidence="18">
    <location>
        <begin position="196"/>
        <end position="248"/>
    </location>
</feature>
<dbReference type="SMART" id="SM00304">
    <property type="entry name" value="HAMP"/>
    <property type="match status" value="1"/>
</dbReference>
<evidence type="ECO:0000256" key="6">
    <source>
        <dbReference type="ARBA" id="ARBA00022553"/>
    </source>
</evidence>
<evidence type="ECO:0000256" key="9">
    <source>
        <dbReference type="ARBA" id="ARBA00022741"/>
    </source>
</evidence>
<evidence type="ECO:0000259" key="16">
    <source>
        <dbReference type="PROSITE" id="PS50109"/>
    </source>
</evidence>
<dbReference type="InterPro" id="IPR013656">
    <property type="entry name" value="PAS_4"/>
</dbReference>
<dbReference type="Pfam" id="PF00672">
    <property type="entry name" value="HAMP"/>
    <property type="match status" value="1"/>
</dbReference>
<evidence type="ECO:0000256" key="1">
    <source>
        <dbReference type="ARBA" id="ARBA00000085"/>
    </source>
</evidence>
<dbReference type="CDD" id="cd06225">
    <property type="entry name" value="HAMP"/>
    <property type="match status" value="1"/>
</dbReference>
<evidence type="ECO:0000313" key="20">
    <source>
        <dbReference type="Proteomes" id="UP000515312"/>
    </source>
</evidence>
<feature type="domain" description="Histidine kinase" evidence="16">
    <location>
        <begin position="385"/>
        <end position="598"/>
    </location>
</feature>
<keyword evidence="14 15" id="KW-0472">Membrane</keyword>
<dbReference type="SUPFAM" id="SSF47384">
    <property type="entry name" value="Homodimeric domain of signal transducing histidine kinase"/>
    <property type="match status" value="1"/>
</dbReference>
<dbReference type="SMART" id="SM00387">
    <property type="entry name" value="HATPase_c"/>
    <property type="match status" value="1"/>
</dbReference>
<evidence type="ECO:0000259" key="17">
    <source>
        <dbReference type="PROSITE" id="PS50112"/>
    </source>
</evidence>
<dbReference type="InterPro" id="IPR035965">
    <property type="entry name" value="PAS-like_dom_sf"/>
</dbReference>
<dbReference type="PRINTS" id="PR00344">
    <property type="entry name" value="BCTRLSENSOR"/>
</dbReference>
<dbReference type="Gene3D" id="3.30.565.10">
    <property type="entry name" value="Histidine kinase-like ATPase, C-terminal domain"/>
    <property type="match status" value="1"/>
</dbReference>
<keyword evidence="13" id="KW-0902">Two-component regulatory system</keyword>
<evidence type="ECO:0000256" key="11">
    <source>
        <dbReference type="ARBA" id="ARBA00022840"/>
    </source>
</evidence>
<dbReference type="EMBL" id="CP060394">
    <property type="protein sequence ID" value="QNI30307.1"/>
    <property type="molecule type" value="Genomic_DNA"/>
</dbReference>
<feature type="transmembrane region" description="Helical" evidence="15">
    <location>
        <begin position="176"/>
        <end position="200"/>
    </location>
</feature>
<dbReference type="KEGG" id="adin:H7849_14085"/>
<keyword evidence="6" id="KW-0597">Phosphoprotein</keyword>
<keyword evidence="11" id="KW-0067">ATP-binding</keyword>
<dbReference type="RefSeq" id="WP_186740105.1">
    <property type="nucleotide sequence ID" value="NZ_CP060394.1"/>
</dbReference>
<evidence type="ECO:0000256" key="15">
    <source>
        <dbReference type="SAM" id="Phobius"/>
    </source>
</evidence>
<accession>A0A7G8BCN7</accession>
<evidence type="ECO:0000256" key="10">
    <source>
        <dbReference type="ARBA" id="ARBA00022777"/>
    </source>
</evidence>
<dbReference type="SUPFAM" id="SSF55785">
    <property type="entry name" value="PYP-like sensor domain (PAS domain)"/>
    <property type="match status" value="1"/>
</dbReference>
<dbReference type="SUPFAM" id="SSF55874">
    <property type="entry name" value="ATPase domain of HSP90 chaperone/DNA topoisomerase II/histidine kinase"/>
    <property type="match status" value="1"/>
</dbReference>
<sequence length="609" mass="67137">MLSLYQRLILGFLVLIALVGALGMLVRHSFVHLSALDAQQQTADAAVGALSQVQASIAREQVLAAHMASASDRNLYTQLLAQGSATDQNITAATPAIAADQQVLSLQELQRKHAQLMAQLKSAGPETWQRLASDTLRPQLDEIDQSISDDLRTLFSSRTILMATLDHQRFLLRARLIATSGTSLIAAIAIAVVSLLFVILPIRRTAKTARLIGQGDLHQRIEWRNRDDLGDIATEINRMAIRLRDLRETESGRRQMEQQLSDAVVQSIFEPVIVTDAKGHVLKLNQASTELLGEAASDRMALTNTPGGEKILNAIRNAVSMQRAMTGEGEATLLPMRIGSAQRSYRLRTSPMRDGDGKLLGAVTVLEDVTEMQDIDRFKTRFLTVASEKLRDPLQRLRLAIYTLTRGHAGELRPLQTELLAGASDEAEKLDDLMADLIEVAELDTGRRQMKLERLRPIDILDDTYHRFREQAREKNVEITVNAFSDLSHVHADRRALRSIMDNLLSNAMRYTPTGGQIRLVASEFKDGIQFMVQDSGRGIEAERLSTIFGRFTDSSGTGTGLGLALVRRLVETLGGQVSVESRLGQGTTFSFTLPMATAVPSRHQVEIG</sequence>
<dbReference type="GO" id="GO:0005886">
    <property type="term" value="C:plasma membrane"/>
    <property type="evidence" value="ECO:0007669"/>
    <property type="project" value="UniProtKB-SubCell"/>
</dbReference>
<dbReference type="PROSITE" id="PS50112">
    <property type="entry name" value="PAS"/>
    <property type="match status" value="1"/>
</dbReference>
<keyword evidence="12 15" id="KW-1133">Transmembrane helix</keyword>
<dbReference type="GO" id="GO:0007234">
    <property type="term" value="P:osmosensory signaling via phosphorelay pathway"/>
    <property type="evidence" value="ECO:0007669"/>
    <property type="project" value="TreeGrafter"/>
</dbReference>
<dbReference type="InterPro" id="IPR050351">
    <property type="entry name" value="BphY/WalK/GraS-like"/>
</dbReference>
<dbReference type="InterPro" id="IPR036097">
    <property type="entry name" value="HisK_dim/P_sf"/>
</dbReference>
<dbReference type="EC" id="2.7.13.3" evidence="4"/>
<dbReference type="InterPro" id="IPR036890">
    <property type="entry name" value="HATPase_C_sf"/>
</dbReference>
<evidence type="ECO:0000256" key="3">
    <source>
        <dbReference type="ARBA" id="ARBA00004236"/>
    </source>
</evidence>
<comment type="subcellular location">
    <subcellularLocation>
        <location evidence="3">Cell membrane</location>
    </subcellularLocation>
    <subcellularLocation>
        <location evidence="2">Membrane</location>
        <topology evidence="2">Multi-pass membrane protein</topology>
    </subcellularLocation>
</comment>
<evidence type="ECO:0000256" key="4">
    <source>
        <dbReference type="ARBA" id="ARBA00012438"/>
    </source>
</evidence>
<dbReference type="SUPFAM" id="SSF158472">
    <property type="entry name" value="HAMP domain-like"/>
    <property type="match status" value="1"/>
</dbReference>
<dbReference type="GO" id="GO:0005524">
    <property type="term" value="F:ATP binding"/>
    <property type="evidence" value="ECO:0007669"/>
    <property type="project" value="UniProtKB-KW"/>
</dbReference>
<dbReference type="InterPro" id="IPR000014">
    <property type="entry name" value="PAS"/>
</dbReference>
<evidence type="ECO:0000313" key="19">
    <source>
        <dbReference type="EMBL" id="QNI30307.1"/>
    </source>
</evidence>
<dbReference type="Pfam" id="PF08448">
    <property type="entry name" value="PAS_4"/>
    <property type="match status" value="1"/>
</dbReference>
<dbReference type="Pfam" id="PF02518">
    <property type="entry name" value="HATPase_c"/>
    <property type="match status" value="1"/>
</dbReference>
<dbReference type="GO" id="GO:0000155">
    <property type="term" value="F:phosphorelay sensor kinase activity"/>
    <property type="evidence" value="ECO:0007669"/>
    <property type="project" value="InterPro"/>
</dbReference>
<dbReference type="Gene3D" id="1.10.287.130">
    <property type="match status" value="1"/>
</dbReference>
<organism evidence="19 20">
    <name type="scientific">Alloacidobacterium dinghuense</name>
    <dbReference type="NCBI Taxonomy" id="2763107"/>
    <lineage>
        <taxon>Bacteria</taxon>
        <taxon>Pseudomonadati</taxon>
        <taxon>Acidobacteriota</taxon>
        <taxon>Terriglobia</taxon>
        <taxon>Terriglobales</taxon>
        <taxon>Acidobacteriaceae</taxon>
        <taxon>Alloacidobacterium</taxon>
    </lineage>
</organism>